<dbReference type="InterPro" id="IPR025392">
    <property type="entry name" value="DUF4124"/>
</dbReference>
<proteinExistence type="predicted"/>
<feature type="compositionally biased region" description="Basic and acidic residues" evidence="1">
    <location>
        <begin position="95"/>
        <end position="111"/>
    </location>
</feature>
<accession>A0ABX1PXQ8</accession>
<feature type="compositionally biased region" description="Low complexity" evidence="1">
    <location>
        <begin position="79"/>
        <end position="94"/>
    </location>
</feature>
<name>A0ABX1PXQ8_9RHOO</name>
<protein>
    <submittedName>
        <fullName evidence="4">DUF4124 domain-containing protein</fullName>
    </submittedName>
</protein>
<gene>
    <name evidence="4" type="ORF">GPA22_09645</name>
</gene>
<reference evidence="4 5" key="1">
    <citation type="submission" date="2019-12" db="EMBL/GenBank/DDBJ databases">
        <title>Comparative genomics gives insights into the taxonomy of the Azoarcus-Aromatoleum group and reveals separate origins of nif in the plant-associated Azoarcus and non-plant-associated Aromatoleum sub-groups.</title>
        <authorList>
            <person name="Lafos M."/>
            <person name="Maluk M."/>
            <person name="Batista M."/>
            <person name="Junghare M."/>
            <person name="Carmona M."/>
            <person name="Faoro H."/>
            <person name="Cruz L.M."/>
            <person name="Battistoni F."/>
            <person name="De Souza E."/>
            <person name="Pedrosa F."/>
            <person name="Chen W.-M."/>
            <person name="Poole P.S."/>
            <person name="Dixon R.A."/>
            <person name="James E.K."/>
        </authorList>
    </citation>
    <scope>NUCLEOTIDE SEQUENCE [LARGE SCALE GENOMIC DNA]</scope>
    <source>
        <strain evidence="4 5">Td21</strain>
    </source>
</reference>
<comment type="caution">
    <text evidence="4">The sequence shown here is derived from an EMBL/GenBank/DDBJ whole genome shotgun (WGS) entry which is preliminary data.</text>
</comment>
<evidence type="ECO:0000256" key="1">
    <source>
        <dbReference type="SAM" id="MobiDB-lite"/>
    </source>
</evidence>
<dbReference type="EMBL" id="WTVN01000012">
    <property type="protein sequence ID" value="NMG43990.1"/>
    <property type="molecule type" value="Genomic_DNA"/>
</dbReference>
<feature type="region of interest" description="Disordered" evidence="1">
    <location>
        <begin position="31"/>
        <end position="123"/>
    </location>
</feature>
<organism evidence="4 5">
    <name type="scientific">Aromatoleum toluvorans</name>
    <dbReference type="NCBI Taxonomy" id="92002"/>
    <lineage>
        <taxon>Bacteria</taxon>
        <taxon>Pseudomonadati</taxon>
        <taxon>Pseudomonadota</taxon>
        <taxon>Betaproteobacteria</taxon>
        <taxon>Rhodocyclales</taxon>
        <taxon>Rhodocyclaceae</taxon>
        <taxon>Aromatoleum</taxon>
    </lineage>
</organism>
<dbReference type="Pfam" id="PF13511">
    <property type="entry name" value="DUF4124"/>
    <property type="match status" value="1"/>
</dbReference>
<dbReference type="Proteomes" id="UP000623795">
    <property type="component" value="Unassembled WGS sequence"/>
</dbReference>
<keyword evidence="5" id="KW-1185">Reference proteome</keyword>
<evidence type="ECO:0000259" key="3">
    <source>
        <dbReference type="Pfam" id="PF13511"/>
    </source>
</evidence>
<evidence type="ECO:0000256" key="2">
    <source>
        <dbReference type="SAM" id="SignalP"/>
    </source>
</evidence>
<keyword evidence="2" id="KW-0732">Signal</keyword>
<feature type="signal peptide" evidence="2">
    <location>
        <begin position="1"/>
        <end position="19"/>
    </location>
</feature>
<evidence type="ECO:0000313" key="4">
    <source>
        <dbReference type="EMBL" id="NMG43990.1"/>
    </source>
</evidence>
<feature type="domain" description="DUF4124" evidence="3">
    <location>
        <begin position="13"/>
        <end position="60"/>
    </location>
</feature>
<evidence type="ECO:0000313" key="5">
    <source>
        <dbReference type="Proteomes" id="UP000623795"/>
    </source>
</evidence>
<sequence length="186" mass="19939">MRRLSLLVLSMTLALPAAAQVYQWRDAQGRINYSDTPPPAGTAKTVKPAARSPAPAVANDAPEQPADSGTQKPAADGSAQGTAGEAGKAAAGKADPSKPKTMAEKETEFRQRRVAAAEAEAKAEKERQKAAELARSCSEARAQIVGLKNSRRISRYNSEGQRELMDSAERTAEIERSQKYVDQNCK</sequence>
<feature type="chain" id="PRO_5047505020" evidence="2">
    <location>
        <begin position="20"/>
        <end position="186"/>
    </location>
</feature>